<evidence type="ECO:0000256" key="6">
    <source>
        <dbReference type="ARBA" id="ARBA00022694"/>
    </source>
</evidence>
<evidence type="ECO:0000256" key="3">
    <source>
        <dbReference type="ARBA" id="ARBA00022603"/>
    </source>
</evidence>
<keyword evidence="6 10" id="KW-0819">tRNA processing</keyword>
<sequence>MAHPQRVPPLRRAMRELDRAQFARHVPLVALRVPAAKANKAMKALDSHLLNWPRLRNLIDDPISPPKGTPPTKLILLKADVTDPAKVPTELPQVVKALSDLELSVETVTYTLELGYDYWSADEILKAVLPEDAEVITAFEAVGDVAHMNLRAHLLPYKNLIGQVIVDKNLRINTVVNKTSSIHTQFRTFPLEILARRANTATNQTATHLRTTVTENGITFHLDFATVYWNSRLHTEHGRLVKRYFSTGDRPALVADAMCGIGPFALPAAKSQLACVFANDLNPDSYEWLMHNIGANAIPFDAPPAPAESSAEQKEDEEKYYVMPPPASGLVRPYNLCARDFIRASVTKLNDEYASVVRPAYLAAAANEDMRARTKERKHKDGAAHRATAERLRSAVAHWGRARGQDVWSTT</sequence>
<dbReference type="STRING" id="578462.A0A0L0SCN0"/>
<comment type="catalytic activity">
    <reaction evidence="9 10">
        <text>guanosine(37) in tRNA + S-adenosyl-L-methionine = N(1)-methylguanosine(37) in tRNA + S-adenosyl-L-homocysteine + H(+)</text>
        <dbReference type="Rhea" id="RHEA:36899"/>
        <dbReference type="Rhea" id="RHEA-COMP:10145"/>
        <dbReference type="Rhea" id="RHEA-COMP:10147"/>
        <dbReference type="ChEBI" id="CHEBI:15378"/>
        <dbReference type="ChEBI" id="CHEBI:57856"/>
        <dbReference type="ChEBI" id="CHEBI:59789"/>
        <dbReference type="ChEBI" id="CHEBI:73542"/>
        <dbReference type="ChEBI" id="CHEBI:74269"/>
        <dbReference type="EC" id="2.1.1.228"/>
    </reaction>
</comment>
<dbReference type="EMBL" id="GG745336">
    <property type="protein sequence ID" value="KNE60303.1"/>
    <property type="molecule type" value="Genomic_DNA"/>
</dbReference>
<dbReference type="PANTHER" id="PTHR23245">
    <property type="entry name" value="TRNA METHYLTRANSFERASE"/>
    <property type="match status" value="1"/>
</dbReference>
<comment type="caution">
    <text evidence="10">Lacks conserved residue(s) required for the propagation of feature annotation.</text>
</comment>
<gene>
    <name evidence="10" type="primary">TRM5</name>
    <name evidence="12" type="ORF">AMAG_05706</name>
</gene>
<dbReference type="OrthoDB" id="408788at2759"/>
<keyword evidence="8 10" id="KW-0539">Nucleus</keyword>
<dbReference type="GO" id="GO:0070901">
    <property type="term" value="P:mitochondrial tRNA methylation"/>
    <property type="evidence" value="ECO:0007669"/>
    <property type="project" value="TreeGrafter"/>
</dbReference>
<evidence type="ECO:0000259" key="11">
    <source>
        <dbReference type="PROSITE" id="PS51684"/>
    </source>
</evidence>
<proteinExistence type="inferred from homology"/>
<dbReference type="GO" id="GO:0005759">
    <property type="term" value="C:mitochondrial matrix"/>
    <property type="evidence" value="ECO:0007669"/>
    <property type="project" value="UniProtKB-SubCell"/>
</dbReference>
<dbReference type="Gene3D" id="3.30.300.110">
    <property type="entry name" value="Met-10+ protein-like domains"/>
    <property type="match status" value="1"/>
</dbReference>
<evidence type="ECO:0000256" key="10">
    <source>
        <dbReference type="HAMAP-Rule" id="MF_03152"/>
    </source>
</evidence>
<comment type="similarity">
    <text evidence="10">Belongs to the TRM5 / TYW2 family.</text>
</comment>
<evidence type="ECO:0000256" key="2">
    <source>
        <dbReference type="ARBA" id="ARBA00022490"/>
    </source>
</evidence>
<comment type="subunit">
    <text evidence="10">Monomer.</text>
</comment>
<keyword evidence="4 10" id="KW-0808">Transferase</keyword>
<dbReference type="Gene3D" id="3.40.50.150">
    <property type="entry name" value="Vaccinia Virus protein VP39"/>
    <property type="match status" value="1"/>
</dbReference>
<evidence type="ECO:0000313" key="13">
    <source>
        <dbReference type="Proteomes" id="UP000054350"/>
    </source>
</evidence>
<dbReference type="InterPro" id="IPR029063">
    <property type="entry name" value="SAM-dependent_MTases_sf"/>
</dbReference>
<evidence type="ECO:0000256" key="9">
    <source>
        <dbReference type="ARBA" id="ARBA00047783"/>
    </source>
</evidence>
<dbReference type="GO" id="GO:0052906">
    <property type="term" value="F:tRNA (guanine(37)-N1)-methyltransferase activity"/>
    <property type="evidence" value="ECO:0007669"/>
    <property type="project" value="UniProtKB-UniRule"/>
</dbReference>
<keyword evidence="13" id="KW-1185">Reference proteome</keyword>
<feature type="domain" description="SAM-dependent methyltransferase TRM5/TYW2-type" evidence="11">
    <location>
        <begin position="139"/>
        <end position="411"/>
    </location>
</feature>
<feature type="binding site" evidence="10">
    <location>
        <begin position="280"/>
        <end position="281"/>
    </location>
    <ligand>
        <name>S-adenosyl-L-methionine</name>
        <dbReference type="ChEBI" id="CHEBI:59789"/>
    </ligand>
</feature>
<comment type="function">
    <text evidence="10">Specifically methylates the N1 position of guanosine-37 in various cytoplasmic and mitochondrial tRNAs. Methylation is not dependent on the nature of the nucleoside 5' of the target nucleoside. This is the first step in the biosynthesis of wybutosine (yW), a modified base adjacent to the anticodon of tRNAs and required for accurate decoding.</text>
</comment>
<evidence type="ECO:0000256" key="5">
    <source>
        <dbReference type="ARBA" id="ARBA00022691"/>
    </source>
</evidence>
<dbReference type="GO" id="GO:0002939">
    <property type="term" value="P:tRNA N1-guanine methylation"/>
    <property type="evidence" value="ECO:0007669"/>
    <property type="project" value="TreeGrafter"/>
</dbReference>
<dbReference type="eggNOG" id="KOG2078">
    <property type="taxonomic scope" value="Eukaryota"/>
</dbReference>
<keyword evidence="5 10" id="KW-0949">S-adenosyl-L-methionine</keyword>
<name>A0A0L0SCN0_ALLM3</name>
<accession>A0A0L0SCN0</accession>
<evidence type="ECO:0000256" key="4">
    <source>
        <dbReference type="ARBA" id="ARBA00022679"/>
    </source>
</evidence>
<keyword evidence="3 10" id="KW-0489">Methyltransferase</keyword>
<dbReference type="PROSITE" id="PS51684">
    <property type="entry name" value="SAM_MT_TRM5_TYW2"/>
    <property type="match status" value="1"/>
</dbReference>
<evidence type="ECO:0000256" key="1">
    <source>
        <dbReference type="ARBA" id="ARBA00009775"/>
    </source>
</evidence>
<organism evidence="12 13">
    <name type="scientific">Allomyces macrogynus (strain ATCC 38327)</name>
    <name type="common">Allomyces javanicus var. macrogynus</name>
    <dbReference type="NCBI Taxonomy" id="578462"/>
    <lineage>
        <taxon>Eukaryota</taxon>
        <taxon>Fungi</taxon>
        <taxon>Fungi incertae sedis</taxon>
        <taxon>Blastocladiomycota</taxon>
        <taxon>Blastocladiomycetes</taxon>
        <taxon>Blastocladiales</taxon>
        <taxon>Blastocladiaceae</taxon>
        <taxon>Allomyces</taxon>
    </lineage>
</organism>
<protein>
    <recommendedName>
        <fullName evidence="10">tRNA (guanine(37)-N1)-methyltransferase</fullName>
        <ecNumber evidence="10">2.1.1.228</ecNumber>
    </recommendedName>
    <alternativeName>
        <fullName evidence="10">M1G-methyltransferase</fullName>
    </alternativeName>
    <alternativeName>
        <fullName evidence="10">tRNA [GM37] methyltransferase</fullName>
    </alternativeName>
    <alternativeName>
        <fullName evidence="10">tRNA methyltransferase 5</fullName>
    </alternativeName>
</protein>
<dbReference type="SUPFAM" id="SSF53335">
    <property type="entry name" value="S-adenosyl-L-methionine-dependent methyltransferases"/>
    <property type="match status" value="1"/>
</dbReference>
<dbReference type="InterPro" id="IPR056743">
    <property type="entry name" value="TRM5-TYW2-like_MTfase"/>
</dbReference>
<reference evidence="13" key="2">
    <citation type="submission" date="2009-11" db="EMBL/GenBank/DDBJ databases">
        <title>The Genome Sequence of Allomyces macrogynus strain ATCC 38327.</title>
        <authorList>
            <consortium name="The Broad Institute Genome Sequencing Platform"/>
            <person name="Russ C."/>
            <person name="Cuomo C."/>
            <person name="Shea T."/>
            <person name="Young S.K."/>
            <person name="Zeng Q."/>
            <person name="Koehrsen M."/>
            <person name="Haas B."/>
            <person name="Borodovsky M."/>
            <person name="Guigo R."/>
            <person name="Alvarado L."/>
            <person name="Berlin A."/>
            <person name="Borenstein D."/>
            <person name="Chen Z."/>
            <person name="Engels R."/>
            <person name="Freedman E."/>
            <person name="Gellesch M."/>
            <person name="Goldberg J."/>
            <person name="Griggs A."/>
            <person name="Gujja S."/>
            <person name="Heiman D."/>
            <person name="Hepburn T."/>
            <person name="Howarth C."/>
            <person name="Jen D."/>
            <person name="Larson L."/>
            <person name="Lewis B."/>
            <person name="Mehta T."/>
            <person name="Park D."/>
            <person name="Pearson M."/>
            <person name="Roberts A."/>
            <person name="Saif S."/>
            <person name="Shenoy N."/>
            <person name="Sisk P."/>
            <person name="Stolte C."/>
            <person name="Sykes S."/>
            <person name="Walk T."/>
            <person name="White J."/>
            <person name="Yandava C."/>
            <person name="Burger G."/>
            <person name="Gray M.W."/>
            <person name="Holland P.W.H."/>
            <person name="King N."/>
            <person name="Lang F.B.F."/>
            <person name="Roger A.J."/>
            <person name="Ruiz-Trillo I."/>
            <person name="Lander E."/>
            <person name="Nusbaum C."/>
        </authorList>
    </citation>
    <scope>NUCLEOTIDE SEQUENCE [LARGE SCALE GENOMIC DNA]</scope>
    <source>
        <strain evidence="13">ATCC 38327</strain>
    </source>
</reference>
<dbReference type="HAMAP" id="MF_03152">
    <property type="entry name" value="TRM5"/>
    <property type="match status" value="1"/>
</dbReference>
<dbReference type="GO" id="GO:0005634">
    <property type="term" value="C:nucleus"/>
    <property type="evidence" value="ECO:0007669"/>
    <property type="project" value="UniProtKB-SubCell"/>
</dbReference>
<dbReference type="AlphaFoldDB" id="A0A0L0SCN0"/>
<comment type="similarity">
    <text evidence="1">Belongs to the class I-like SAM-binding methyltransferase superfamily. TRM5/TYW2 family.</text>
</comment>
<reference evidence="12 13" key="1">
    <citation type="submission" date="2009-11" db="EMBL/GenBank/DDBJ databases">
        <title>Annotation of Allomyces macrogynus ATCC 38327.</title>
        <authorList>
            <consortium name="The Broad Institute Genome Sequencing Platform"/>
            <person name="Russ C."/>
            <person name="Cuomo C."/>
            <person name="Burger G."/>
            <person name="Gray M.W."/>
            <person name="Holland P.W.H."/>
            <person name="King N."/>
            <person name="Lang F.B.F."/>
            <person name="Roger A.J."/>
            <person name="Ruiz-Trillo I."/>
            <person name="Young S.K."/>
            <person name="Zeng Q."/>
            <person name="Gargeya S."/>
            <person name="Fitzgerald M."/>
            <person name="Haas B."/>
            <person name="Abouelleil A."/>
            <person name="Alvarado L."/>
            <person name="Arachchi H.M."/>
            <person name="Berlin A."/>
            <person name="Chapman S.B."/>
            <person name="Gearin G."/>
            <person name="Goldberg J."/>
            <person name="Griggs A."/>
            <person name="Gujja S."/>
            <person name="Hansen M."/>
            <person name="Heiman D."/>
            <person name="Howarth C."/>
            <person name="Larimer J."/>
            <person name="Lui A."/>
            <person name="MacDonald P.J.P."/>
            <person name="McCowen C."/>
            <person name="Montmayeur A."/>
            <person name="Murphy C."/>
            <person name="Neiman D."/>
            <person name="Pearson M."/>
            <person name="Priest M."/>
            <person name="Roberts A."/>
            <person name="Saif S."/>
            <person name="Shea T."/>
            <person name="Sisk P."/>
            <person name="Stolte C."/>
            <person name="Sykes S."/>
            <person name="Wortman J."/>
            <person name="Nusbaum C."/>
            <person name="Birren B."/>
        </authorList>
    </citation>
    <scope>NUCLEOTIDE SEQUENCE [LARGE SCALE GENOMIC DNA]</scope>
    <source>
        <strain evidence="12 13">ATCC 38327</strain>
    </source>
</reference>
<dbReference type="InterPro" id="IPR056744">
    <property type="entry name" value="TRM5/TYW2-like_N"/>
</dbReference>
<dbReference type="Proteomes" id="UP000054350">
    <property type="component" value="Unassembled WGS sequence"/>
</dbReference>
<dbReference type="Pfam" id="PF02475">
    <property type="entry name" value="TRM5-TYW2_MTfase"/>
    <property type="match status" value="1"/>
</dbReference>
<keyword evidence="2 10" id="KW-0963">Cytoplasm</keyword>
<keyword evidence="7 10" id="KW-0496">Mitochondrion</keyword>
<dbReference type="Pfam" id="PF25133">
    <property type="entry name" value="TYW2_N_2"/>
    <property type="match status" value="1"/>
</dbReference>
<dbReference type="VEuPathDB" id="FungiDB:AMAG_05706"/>
<dbReference type="FunFam" id="3.30.300.110:FF:000001">
    <property type="entry name" value="tRNA (guanine(37)-N1)-methyltransferase"/>
    <property type="match status" value="1"/>
</dbReference>
<evidence type="ECO:0000313" key="12">
    <source>
        <dbReference type="EMBL" id="KNE60303.1"/>
    </source>
</evidence>
<dbReference type="InterPro" id="IPR030382">
    <property type="entry name" value="MeTrfase_TRM5/TYW2"/>
</dbReference>
<dbReference type="PANTHER" id="PTHR23245:SF36">
    <property type="entry name" value="TRNA (GUANINE(37)-N1)-METHYLTRANSFERASE"/>
    <property type="match status" value="1"/>
</dbReference>
<evidence type="ECO:0000256" key="7">
    <source>
        <dbReference type="ARBA" id="ARBA00023128"/>
    </source>
</evidence>
<dbReference type="InterPro" id="IPR025792">
    <property type="entry name" value="tRNA_Gua_MeTrfase_euk"/>
</dbReference>
<dbReference type="EC" id="2.1.1.228" evidence="10"/>
<evidence type="ECO:0000256" key="8">
    <source>
        <dbReference type="ARBA" id="ARBA00023242"/>
    </source>
</evidence>
<feature type="binding site" evidence="10">
    <location>
        <position position="237"/>
    </location>
    <ligand>
        <name>S-adenosyl-L-methionine</name>
        <dbReference type="ChEBI" id="CHEBI:59789"/>
    </ligand>
</feature>
<comment type="subcellular location">
    <subcellularLocation>
        <location evidence="10">Mitochondrion matrix</location>
    </subcellularLocation>
    <subcellularLocation>
        <location evidence="10">Nucleus</location>
    </subcellularLocation>
    <subcellularLocation>
        <location evidence="10">Cytoplasm</location>
    </subcellularLocation>
    <text evidence="10">Predominantly in the mitochondria and in the nucleus.</text>
</comment>